<proteinExistence type="predicted"/>
<protein>
    <submittedName>
        <fullName evidence="1">Uncharacterized protein</fullName>
    </submittedName>
</protein>
<name>A0A1V6WNX8_PENNA</name>
<organism evidence="1 2">
    <name type="scientific">Penicillium nalgiovense</name>
    <dbReference type="NCBI Taxonomy" id="60175"/>
    <lineage>
        <taxon>Eukaryota</taxon>
        <taxon>Fungi</taxon>
        <taxon>Dikarya</taxon>
        <taxon>Ascomycota</taxon>
        <taxon>Pezizomycotina</taxon>
        <taxon>Eurotiomycetes</taxon>
        <taxon>Eurotiomycetidae</taxon>
        <taxon>Eurotiales</taxon>
        <taxon>Aspergillaceae</taxon>
        <taxon>Penicillium</taxon>
    </lineage>
</organism>
<evidence type="ECO:0000313" key="1">
    <source>
        <dbReference type="EMBL" id="OQE64533.1"/>
    </source>
</evidence>
<dbReference type="AlphaFoldDB" id="A0A1V6WNX8"/>
<dbReference type="EMBL" id="MOOB01000226">
    <property type="protein sequence ID" value="OQE64533.1"/>
    <property type="molecule type" value="Genomic_DNA"/>
</dbReference>
<evidence type="ECO:0000313" key="2">
    <source>
        <dbReference type="Proteomes" id="UP000191691"/>
    </source>
</evidence>
<dbReference type="Proteomes" id="UP000191691">
    <property type="component" value="Unassembled WGS sequence"/>
</dbReference>
<reference evidence="2" key="1">
    <citation type="journal article" date="2017" name="Nat. Microbiol.">
        <title>Global analysis of biosynthetic gene clusters reveals vast potential of secondary metabolite production in Penicillium species.</title>
        <authorList>
            <person name="Nielsen J.C."/>
            <person name="Grijseels S."/>
            <person name="Prigent S."/>
            <person name="Ji B."/>
            <person name="Dainat J."/>
            <person name="Nielsen K.F."/>
            <person name="Frisvad J.C."/>
            <person name="Workman M."/>
            <person name="Nielsen J."/>
        </authorList>
    </citation>
    <scope>NUCLEOTIDE SEQUENCE [LARGE SCALE GENOMIC DNA]</scope>
    <source>
        <strain evidence="2">IBT 13039</strain>
    </source>
</reference>
<comment type="caution">
    <text evidence="1">The sequence shown here is derived from an EMBL/GenBank/DDBJ whole genome shotgun (WGS) entry which is preliminary data.</text>
</comment>
<sequence>SRLLVTNVLDREYILCYEAQITTELLNGLRNPKDATSPLKWLQFDGEKSHKRPYLTFASLLVAELVAPSPLPSHGPFNPSDDVNGVFEYDGLKGGEIVVTYGKPALGKSANLATQAASWGVQNPILATCAIVGTTGAVVLAAPGLATAPILSSSAAAAAHSWIGNIAAGSAMSVGQSAGAGGSGLVIVNGAAQLGGAAMTVGSASVAWVKAKL</sequence>
<keyword evidence="2" id="KW-1185">Reference proteome</keyword>
<accession>A0A1V6WNX8</accession>
<gene>
    <name evidence="1" type="ORF">PENNAL_c0226G07898</name>
</gene>
<feature type="non-terminal residue" evidence="1">
    <location>
        <position position="1"/>
    </location>
</feature>